<feature type="transmembrane region" description="Helical" evidence="6">
    <location>
        <begin position="823"/>
        <end position="841"/>
    </location>
</feature>
<evidence type="ECO:0000259" key="8">
    <source>
        <dbReference type="Pfam" id="PF12704"/>
    </source>
</evidence>
<feature type="transmembrane region" description="Helical" evidence="6">
    <location>
        <begin position="24"/>
        <end position="44"/>
    </location>
</feature>
<dbReference type="EMBL" id="QFQP01000026">
    <property type="protein sequence ID" value="PZR08204.1"/>
    <property type="molecule type" value="Genomic_DNA"/>
</dbReference>
<dbReference type="Pfam" id="PF12704">
    <property type="entry name" value="MacB_PCD"/>
    <property type="match status" value="2"/>
</dbReference>
<evidence type="ECO:0000256" key="1">
    <source>
        <dbReference type="ARBA" id="ARBA00004651"/>
    </source>
</evidence>
<comment type="subcellular location">
    <subcellularLocation>
        <location evidence="1">Cell membrane</location>
        <topology evidence="1">Multi-pass membrane protein</topology>
    </subcellularLocation>
</comment>
<evidence type="ECO:0008006" key="11">
    <source>
        <dbReference type="Google" id="ProtNLM"/>
    </source>
</evidence>
<reference evidence="9 10" key="1">
    <citation type="submission" date="2017-08" db="EMBL/GenBank/DDBJ databases">
        <title>Infants hospitalized years apart are colonized by the same room-sourced microbial strains.</title>
        <authorList>
            <person name="Brooks B."/>
            <person name="Olm M.R."/>
            <person name="Firek B.A."/>
            <person name="Baker R."/>
            <person name="Thomas B.C."/>
            <person name="Morowitz M.J."/>
            <person name="Banfield J.F."/>
        </authorList>
    </citation>
    <scope>NUCLEOTIDE SEQUENCE [LARGE SCALE GENOMIC DNA]</scope>
    <source>
        <strain evidence="9">S2_003_000_R2_14</strain>
    </source>
</reference>
<feature type="transmembrane region" description="Helical" evidence="6">
    <location>
        <begin position="495"/>
        <end position="517"/>
    </location>
</feature>
<protein>
    <recommendedName>
        <fullName evidence="11">ABC transporter permease</fullName>
    </recommendedName>
</protein>
<dbReference type="InterPro" id="IPR050250">
    <property type="entry name" value="Macrolide_Exporter_MacB"/>
</dbReference>
<feature type="transmembrane region" description="Helical" evidence="6">
    <location>
        <begin position="440"/>
        <end position="459"/>
    </location>
</feature>
<organism evidence="9 10">
    <name type="scientific">Archangium gephyra</name>
    <dbReference type="NCBI Taxonomy" id="48"/>
    <lineage>
        <taxon>Bacteria</taxon>
        <taxon>Pseudomonadati</taxon>
        <taxon>Myxococcota</taxon>
        <taxon>Myxococcia</taxon>
        <taxon>Myxococcales</taxon>
        <taxon>Cystobacterineae</taxon>
        <taxon>Archangiaceae</taxon>
        <taxon>Archangium</taxon>
    </lineage>
</organism>
<gene>
    <name evidence="9" type="ORF">DI536_25175</name>
</gene>
<sequence length="858" mass="91757">MAAFMGSLLRLVSLRHVFDAPLRALLTLIGVAVGVATLVGISAINRSVLDAFRSTIDTVAGKADLTVASETAGMPEALLETVRSVPGVLHASGGINVIAPIKGKPGENLYILGVDLLDDGYFRTYEGVDTDVGKLADDLEFLNSTDRLLISDRYANERGLKTGDFFELVTPNGAQKFFVHGVLKEKGPLKAFGGAVAVMFFGSLQEAFSKGRTLSRIDVAIDPKVGLDAMKERLQQAVGDTIEVDSPDRRGASVQTMVRSFQLGLNLGSGVALLVGVFLVYNTMSISVVQRRREIGTLRALGATRRRIRTLFALEAGVIGLLGSLLGMPLGVLVAKGAIGSVSSSISALYTRVNTGDVHLGPRELMIGLTMGVLGSIFAALRPAWIASSVQPVEALRKDAAIGAGAVDVKSWPTFLGVGLLAIAYPVAQVPPPMENLPLGGYTAIFFILMGVTLLSPLVLRTLNVVFRAPGQLLFGIAGRIAADNFARAPVRTAVPVSALSIGVTMAVTLAAFIGSFERSADRWIEQAIPADLFLTSSARLGGVQNQPMNASVADELKEFSNIEIIDPVRLMQHDVLGLRVFITSLTADVYETRGKPLVLEGRLPTREQRPLGYVVVSENLAHRRALKVGSKFPVKTPTGEREYTVAAIIIDYTSDQGSVIMDREVFKAHFLNDQVDTFHVYLKDLSKLEATRTAITAKLGDKYNLFVLSNSELREEARKMLGSAFSITWAMEVVAVALALLGIINTLLAAVLDRTREIGLLRAVGADRAHILKLFSGEAFFIGLTGSLFGVTTGGVVGLIVTKIVGVQATGWNFPFSYPWETAVQVLVVGTIASVLAGIYPARRAARLDVVEALAYE</sequence>
<feature type="transmembrane region" description="Helical" evidence="6">
    <location>
        <begin position="267"/>
        <end position="289"/>
    </location>
</feature>
<dbReference type="GO" id="GO:0005886">
    <property type="term" value="C:plasma membrane"/>
    <property type="evidence" value="ECO:0007669"/>
    <property type="project" value="UniProtKB-SubCell"/>
</dbReference>
<keyword evidence="2" id="KW-1003">Cell membrane</keyword>
<proteinExistence type="predicted"/>
<dbReference type="AlphaFoldDB" id="A0A2W5UXQ6"/>
<dbReference type="Pfam" id="PF02687">
    <property type="entry name" value="FtsX"/>
    <property type="match status" value="2"/>
</dbReference>
<dbReference type="InterPro" id="IPR003838">
    <property type="entry name" value="ABC3_permease_C"/>
</dbReference>
<evidence type="ECO:0000313" key="10">
    <source>
        <dbReference type="Proteomes" id="UP000249061"/>
    </source>
</evidence>
<dbReference type="GO" id="GO:0022857">
    <property type="term" value="F:transmembrane transporter activity"/>
    <property type="evidence" value="ECO:0007669"/>
    <property type="project" value="TreeGrafter"/>
</dbReference>
<accession>A0A2W5UXQ6</accession>
<feature type="domain" description="MacB-like periplasmic core" evidence="8">
    <location>
        <begin position="497"/>
        <end position="698"/>
    </location>
</feature>
<feature type="transmembrane region" description="Helical" evidence="6">
    <location>
        <begin position="730"/>
        <end position="753"/>
    </location>
</feature>
<dbReference type="InterPro" id="IPR025857">
    <property type="entry name" value="MacB_PCD"/>
</dbReference>
<dbReference type="Proteomes" id="UP000249061">
    <property type="component" value="Unassembled WGS sequence"/>
</dbReference>
<evidence type="ECO:0000256" key="3">
    <source>
        <dbReference type="ARBA" id="ARBA00022692"/>
    </source>
</evidence>
<evidence type="ECO:0000256" key="5">
    <source>
        <dbReference type="ARBA" id="ARBA00023136"/>
    </source>
</evidence>
<evidence type="ECO:0000256" key="4">
    <source>
        <dbReference type="ARBA" id="ARBA00022989"/>
    </source>
</evidence>
<evidence type="ECO:0000313" key="9">
    <source>
        <dbReference type="EMBL" id="PZR08204.1"/>
    </source>
</evidence>
<keyword evidence="5 6" id="KW-0472">Membrane</keyword>
<keyword evidence="3 6" id="KW-0812">Transmembrane</keyword>
<evidence type="ECO:0000256" key="6">
    <source>
        <dbReference type="SAM" id="Phobius"/>
    </source>
</evidence>
<feature type="domain" description="ABC3 transporter permease C-terminal" evidence="7">
    <location>
        <begin position="734"/>
        <end position="850"/>
    </location>
</feature>
<feature type="domain" description="MacB-like periplasmic core" evidence="8">
    <location>
        <begin position="25"/>
        <end position="236"/>
    </location>
</feature>
<feature type="transmembrane region" description="Helical" evidence="6">
    <location>
        <begin position="780"/>
        <end position="803"/>
    </location>
</feature>
<comment type="caution">
    <text evidence="9">The sequence shown here is derived from an EMBL/GenBank/DDBJ whole genome shotgun (WGS) entry which is preliminary data.</text>
</comment>
<evidence type="ECO:0000259" key="7">
    <source>
        <dbReference type="Pfam" id="PF02687"/>
    </source>
</evidence>
<feature type="transmembrane region" description="Helical" evidence="6">
    <location>
        <begin position="365"/>
        <end position="386"/>
    </location>
</feature>
<feature type="transmembrane region" description="Helical" evidence="6">
    <location>
        <begin position="411"/>
        <end position="428"/>
    </location>
</feature>
<keyword evidence="4 6" id="KW-1133">Transmembrane helix</keyword>
<feature type="domain" description="ABC3 transporter permease C-terminal" evidence="7">
    <location>
        <begin position="268"/>
        <end position="391"/>
    </location>
</feature>
<feature type="transmembrane region" description="Helical" evidence="6">
    <location>
        <begin position="310"/>
        <end position="327"/>
    </location>
</feature>
<dbReference type="PANTHER" id="PTHR30572:SF17">
    <property type="entry name" value="ABC3 TRANSPORTER PERMEASE PROTEIN DOMAIN-CONTAINING PROTEIN"/>
    <property type="match status" value="1"/>
</dbReference>
<dbReference type="PANTHER" id="PTHR30572">
    <property type="entry name" value="MEMBRANE COMPONENT OF TRANSPORTER-RELATED"/>
    <property type="match status" value="1"/>
</dbReference>
<name>A0A2W5UXQ6_9BACT</name>
<evidence type="ECO:0000256" key="2">
    <source>
        <dbReference type="ARBA" id="ARBA00022475"/>
    </source>
</evidence>